<dbReference type="Proteomes" id="UP001341840">
    <property type="component" value="Unassembled WGS sequence"/>
</dbReference>
<organism evidence="1 2">
    <name type="scientific">Stylosanthes scabra</name>
    <dbReference type="NCBI Taxonomy" id="79078"/>
    <lineage>
        <taxon>Eukaryota</taxon>
        <taxon>Viridiplantae</taxon>
        <taxon>Streptophyta</taxon>
        <taxon>Embryophyta</taxon>
        <taxon>Tracheophyta</taxon>
        <taxon>Spermatophyta</taxon>
        <taxon>Magnoliopsida</taxon>
        <taxon>eudicotyledons</taxon>
        <taxon>Gunneridae</taxon>
        <taxon>Pentapetalae</taxon>
        <taxon>rosids</taxon>
        <taxon>fabids</taxon>
        <taxon>Fabales</taxon>
        <taxon>Fabaceae</taxon>
        <taxon>Papilionoideae</taxon>
        <taxon>50 kb inversion clade</taxon>
        <taxon>dalbergioids sensu lato</taxon>
        <taxon>Dalbergieae</taxon>
        <taxon>Pterocarpus clade</taxon>
        <taxon>Stylosanthes</taxon>
    </lineage>
</organism>
<gene>
    <name evidence="1" type="ORF">PIB30_091210</name>
</gene>
<name>A0ABU6YUU0_9FABA</name>
<feature type="non-terminal residue" evidence="1">
    <location>
        <position position="1"/>
    </location>
</feature>
<keyword evidence="2" id="KW-1185">Reference proteome</keyword>
<accession>A0ABU6YUU0</accession>
<evidence type="ECO:0000313" key="1">
    <source>
        <dbReference type="EMBL" id="MED6213236.1"/>
    </source>
</evidence>
<dbReference type="EMBL" id="JASCZI010243462">
    <property type="protein sequence ID" value="MED6213236.1"/>
    <property type="molecule type" value="Genomic_DNA"/>
</dbReference>
<evidence type="ECO:0000313" key="2">
    <source>
        <dbReference type="Proteomes" id="UP001341840"/>
    </source>
</evidence>
<protein>
    <submittedName>
        <fullName evidence="1">Uncharacterized protein</fullName>
    </submittedName>
</protein>
<sequence>AWDSGVGLGSALLNLKLPTPRLHLQAPRRGFSMLRRGFGRLYFELQVAWPRLGIELDA</sequence>
<proteinExistence type="predicted"/>
<reference evidence="1 2" key="1">
    <citation type="journal article" date="2023" name="Plants (Basel)">
        <title>Bridging the Gap: Combining Genomics and Transcriptomics Approaches to Understand Stylosanthes scabra, an Orphan Legume from the Brazilian Caatinga.</title>
        <authorList>
            <person name="Ferreira-Neto J.R.C."/>
            <person name="da Silva M.D."/>
            <person name="Binneck E."/>
            <person name="de Melo N.F."/>
            <person name="da Silva R.H."/>
            <person name="de Melo A.L.T.M."/>
            <person name="Pandolfi V."/>
            <person name="Bustamante F.O."/>
            <person name="Brasileiro-Vidal A.C."/>
            <person name="Benko-Iseppon A.M."/>
        </authorList>
    </citation>
    <scope>NUCLEOTIDE SEQUENCE [LARGE SCALE GENOMIC DNA]</scope>
    <source>
        <tissue evidence="1">Leaves</tissue>
    </source>
</reference>
<comment type="caution">
    <text evidence="1">The sequence shown here is derived from an EMBL/GenBank/DDBJ whole genome shotgun (WGS) entry which is preliminary data.</text>
</comment>